<dbReference type="PANTHER" id="PTHR45586:SF1">
    <property type="entry name" value="LIPOPOLYSACCHARIDE ASSEMBLY PROTEIN B"/>
    <property type="match status" value="1"/>
</dbReference>
<dbReference type="Gene3D" id="1.25.40.10">
    <property type="entry name" value="Tetratricopeptide repeat domain"/>
    <property type="match status" value="2"/>
</dbReference>
<reference evidence="4" key="1">
    <citation type="submission" date="2018-05" db="EMBL/GenBank/DDBJ databases">
        <authorList>
            <person name="Lanie J.A."/>
            <person name="Ng W.-L."/>
            <person name="Kazmierczak K.M."/>
            <person name="Andrzejewski T.M."/>
            <person name="Davidsen T.M."/>
            <person name="Wayne K.J."/>
            <person name="Tettelin H."/>
            <person name="Glass J.I."/>
            <person name="Rusch D."/>
            <person name="Podicherti R."/>
            <person name="Tsui H.-C.T."/>
            <person name="Winkler M.E."/>
        </authorList>
    </citation>
    <scope>NUCLEOTIDE SEQUENCE</scope>
</reference>
<evidence type="ECO:0000256" key="1">
    <source>
        <dbReference type="ARBA" id="ARBA00022737"/>
    </source>
</evidence>
<dbReference type="Pfam" id="PF13432">
    <property type="entry name" value="TPR_16"/>
    <property type="match status" value="1"/>
</dbReference>
<dbReference type="InterPro" id="IPR051012">
    <property type="entry name" value="CellSynth/LPSAsmb/PSIAsmb"/>
</dbReference>
<evidence type="ECO:0000256" key="3">
    <source>
        <dbReference type="SAM" id="MobiDB-lite"/>
    </source>
</evidence>
<sequence>MPQSFQVELLPEAVPLASGGNRKRKKKRQVPRSFQVELLLETATPASTEDAGVPTKAEDGHESSDGVSGLFELVSAEVPLELADPSTVGHDQPVEDARESDLAQAQDFVKKGRLHEAVELYMAILEANSSNLKAHNELGMLLDELKQYDAALGHFEAAEVLAPDDVEILTNYASALTSVARYGEAEALLRRAQDLLAEDVNVRREIGVLYFRRGLYLEAEVELNWVCTQDKENGIAFYYMGEALNRLSRFDEAMHAMDQAVKLLPNDPRVYYTLGHLYDRSEMPVAAANMYRRARQLQSS</sequence>
<organism evidence="4">
    <name type="scientific">marine metagenome</name>
    <dbReference type="NCBI Taxonomy" id="408172"/>
    <lineage>
        <taxon>unclassified sequences</taxon>
        <taxon>metagenomes</taxon>
        <taxon>ecological metagenomes</taxon>
    </lineage>
</organism>
<feature type="compositionally biased region" description="Basic residues" evidence="3">
    <location>
        <begin position="21"/>
        <end position="30"/>
    </location>
</feature>
<name>A0A381W4K2_9ZZZZ</name>
<keyword evidence="1" id="KW-0677">Repeat</keyword>
<dbReference type="InterPro" id="IPR011990">
    <property type="entry name" value="TPR-like_helical_dom_sf"/>
</dbReference>
<protein>
    <submittedName>
        <fullName evidence="4">Uncharacterized protein</fullName>
    </submittedName>
</protein>
<proteinExistence type="predicted"/>
<dbReference type="AlphaFoldDB" id="A0A381W4K2"/>
<dbReference type="SUPFAM" id="SSF48452">
    <property type="entry name" value="TPR-like"/>
    <property type="match status" value="1"/>
</dbReference>
<keyword evidence="2" id="KW-0802">TPR repeat</keyword>
<dbReference type="EMBL" id="UINC01010670">
    <property type="protein sequence ID" value="SVA47382.1"/>
    <property type="molecule type" value="Genomic_DNA"/>
</dbReference>
<gene>
    <name evidence="4" type="ORF">METZ01_LOCUS100236</name>
</gene>
<dbReference type="PANTHER" id="PTHR45586">
    <property type="entry name" value="TPR REPEAT-CONTAINING PROTEIN PA4667"/>
    <property type="match status" value="1"/>
</dbReference>
<dbReference type="PROSITE" id="PS50005">
    <property type="entry name" value="TPR"/>
    <property type="match status" value="2"/>
</dbReference>
<evidence type="ECO:0000256" key="2">
    <source>
        <dbReference type="ARBA" id="ARBA00022803"/>
    </source>
</evidence>
<evidence type="ECO:0000313" key="4">
    <source>
        <dbReference type="EMBL" id="SVA47382.1"/>
    </source>
</evidence>
<dbReference type="SMART" id="SM00028">
    <property type="entry name" value="TPR"/>
    <property type="match status" value="5"/>
</dbReference>
<feature type="region of interest" description="Disordered" evidence="3">
    <location>
        <begin position="1"/>
        <end position="65"/>
    </location>
</feature>
<accession>A0A381W4K2</accession>
<dbReference type="InterPro" id="IPR019734">
    <property type="entry name" value="TPR_rpt"/>
</dbReference>